<feature type="domain" description="Enoyl-CoA hydratase/isomerase" evidence="4">
    <location>
        <begin position="14"/>
        <end position="345"/>
    </location>
</feature>
<name>A0A212QSC0_9PROT</name>
<dbReference type="RefSeq" id="WP_088560373.1">
    <property type="nucleotide sequence ID" value="NZ_FYEH01000003.1"/>
</dbReference>
<dbReference type="NCBIfam" id="NF004127">
    <property type="entry name" value="PRK05617.1"/>
    <property type="match status" value="1"/>
</dbReference>
<keyword evidence="6" id="KW-1185">Reference proteome</keyword>
<organism evidence="5 6">
    <name type="scientific">Arboricoccus pini</name>
    <dbReference type="NCBI Taxonomy" id="1963835"/>
    <lineage>
        <taxon>Bacteria</taxon>
        <taxon>Pseudomonadati</taxon>
        <taxon>Pseudomonadota</taxon>
        <taxon>Alphaproteobacteria</taxon>
        <taxon>Geminicoccales</taxon>
        <taxon>Geminicoccaceae</taxon>
        <taxon>Arboricoccus</taxon>
    </lineage>
</organism>
<gene>
    <name evidence="5" type="ORF">SAMN07250955_103131</name>
</gene>
<evidence type="ECO:0000259" key="4">
    <source>
        <dbReference type="Pfam" id="PF16113"/>
    </source>
</evidence>
<dbReference type="InterPro" id="IPR029045">
    <property type="entry name" value="ClpP/crotonase-like_dom_sf"/>
</dbReference>
<dbReference type="InterPro" id="IPR032259">
    <property type="entry name" value="HIBYL-CoA-H"/>
</dbReference>
<dbReference type="EMBL" id="FYEH01000003">
    <property type="protein sequence ID" value="SNB62488.1"/>
    <property type="molecule type" value="Genomic_DNA"/>
</dbReference>
<evidence type="ECO:0000313" key="5">
    <source>
        <dbReference type="EMBL" id="SNB62488.1"/>
    </source>
</evidence>
<evidence type="ECO:0000256" key="1">
    <source>
        <dbReference type="ARBA" id="ARBA00001709"/>
    </source>
</evidence>
<dbReference type="OrthoDB" id="9790967at2"/>
<dbReference type="PANTHER" id="PTHR43176">
    <property type="entry name" value="3-HYDROXYISOBUTYRYL-COA HYDROLASE-RELATED"/>
    <property type="match status" value="1"/>
</dbReference>
<dbReference type="AlphaFoldDB" id="A0A212QSC0"/>
<dbReference type="Gene3D" id="3.90.226.10">
    <property type="entry name" value="2-enoyl-CoA Hydratase, Chain A, domain 1"/>
    <property type="match status" value="1"/>
</dbReference>
<reference evidence="5 6" key="1">
    <citation type="submission" date="2017-06" db="EMBL/GenBank/DDBJ databases">
        <authorList>
            <person name="Kim H.J."/>
            <person name="Triplett B.A."/>
        </authorList>
    </citation>
    <scope>NUCLEOTIDE SEQUENCE [LARGE SCALE GENOMIC DNA]</scope>
    <source>
        <strain evidence="5 6">B29T1</strain>
    </source>
</reference>
<protein>
    <recommendedName>
        <fullName evidence="2">3-hydroxyisobutyryl-CoA hydrolase</fullName>
        <ecNumber evidence="2">3.1.2.4</ecNumber>
    </recommendedName>
</protein>
<comment type="catalytic activity">
    <reaction evidence="1">
        <text>3-hydroxy-2-methylpropanoyl-CoA + H2O = 3-hydroxy-2-methylpropanoate + CoA + H(+)</text>
        <dbReference type="Rhea" id="RHEA:20888"/>
        <dbReference type="ChEBI" id="CHEBI:11805"/>
        <dbReference type="ChEBI" id="CHEBI:15377"/>
        <dbReference type="ChEBI" id="CHEBI:15378"/>
        <dbReference type="ChEBI" id="CHEBI:57287"/>
        <dbReference type="ChEBI" id="CHEBI:57340"/>
        <dbReference type="EC" id="3.1.2.4"/>
    </reaction>
</comment>
<dbReference type="GO" id="GO:0003860">
    <property type="term" value="F:3-hydroxyisobutyryl-CoA hydrolase activity"/>
    <property type="evidence" value="ECO:0007669"/>
    <property type="project" value="UniProtKB-EC"/>
</dbReference>
<sequence length="358" mass="38971">MSDYVRVKRNGSAGIIQLDRPSALNALDHEMVRAISDQLEGWRDDPLVACIILKGTPGRAFCAGGDVRAVIMKCNAQGPAAAASFFHDEYRLNAQIARFPKPVVSFMDGITMGGGCGLAVHGSYRIATENTVLAMPEAMIGFFPDVGAGYFLSRSPPGVGAYMALTGARLNAEEAVFAGLATHRLAAASLLELETAIADLPAEGQRLKIRLRDLIGSRVRPCSSSENSLGERASTIADLFGQPSLQNLLDKLERAGEVPWLAEALALIRERSPLSCRLAWSLLQRGAELDLESDLCLEYRMACRSLEVGDFAEGVRALLIDKDKQPHWQHPSIERVNDAEVEAFFQPFKNTEDELVLM</sequence>
<dbReference type="CDD" id="cd06558">
    <property type="entry name" value="crotonase-like"/>
    <property type="match status" value="1"/>
</dbReference>
<accession>A0A212QSC0</accession>
<proteinExistence type="predicted"/>
<evidence type="ECO:0000256" key="3">
    <source>
        <dbReference type="ARBA" id="ARBA00022801"/>
    </source>
</evidence>
<dbReference type="Proteomes" id="UP000197065">
    <property type="component" value="Unassembled WGS sequence"/>
</dbReference>
<dbReference type="InterPro" id="IPR045004">
    <property type="entry name" value="ECH_dom"/>
</dbReference>
<keyword evidence="3 5" id="KW-0378">Hydrolase</keyword>
<dbReference type="Pfam" id="PF16113">
    <property type="entry name" value="ECH_2"/>
    <property type="match status" value="1"/>
</dbReference>
<dbReference type="EC" id="3.1.2.4" evidence="2"/>
<evidence type="ECO:0000313" key="6">
    <source>
        <dbReference type="Proteomes" id="UP000197065"/>
    </source>
</evidence>
<evidence type="ECO:0000256" key="2">
    <source>
        <dbReference type="ARBA" id="ARBA00011915"/>
    </source>
</evidence>
<dbReference type="GO" id="GO:0006574">
    <property type="term" value="P:L-valine catabolic process"/>
    <property type="evidence" value="ECO:0007669"/>
    <property type="project" value="TreeGrafter"/>
</dbReference>
<dbReference type="PANTHER" id="PTHR43176:SF3">
    <property type="entry name" value="3-HYDROXYISOBUTYRYL-COA HYDROLASE, MITOCHONDRIAL"/>
    <property type="match status" value="1"/>
</dbReference>
<dbReference type="SUPFAM" id="SSF52096">
    <property type="entry name" value="ClpP/crotonase"/>
    <property type="match status" value="1"/>
</dbReference>